<evidence type="ECO:0000313" key="1">
    <source>
        <dbReference type="EMBL" id="ACZ40952.1"/>
    </source>
</evidence>
<proteinExistence type="predicted"/>
<keyword evidence="2" id="KW-1185">Reference proteome</keyword>
<sequence length="67" mass="7012">MRGSIVLFVVGLMLLAAVAAWFVFGYFLSQPTVSNTPPVVSPAPGKVIPIPTGTVVDPGVIYNSPVR</sequence>
<organism evidence="1 2">
    <name type="scientific">Thermobaculum terrenum (strain ATCC BAA-798 / CCMEE 7001 / YNP1)</name>
    <dbReference type="NCBI Taxonomy" id="525904"/>
    <lineage>
        <taxon>Bacteria</taxon>
        <taxon>Bacillati</taxon>
        <taxon>Chloroflexota</taxon>
        <taxon>Chloroflexia</taxon>
        <taxon>Candidatus Thermobaculales</taxon>
        <taxon>Candidatus Thermobaculaceae</taxon>
        <taxon>Thermobaculum</taxon>
    </lineage>
</organism>
<evidence type="ECO:0000313" key="2">
    <source>
        <dbReference type="Proteomes" id="UP000000323"/>
    </source>
</evidence>
<dbReference type="Proteomes" id="UP000000323">
    <property type="component" value="Chromosome 1"/>
</dbReference>
<accession>D1CDE6</accession>
<reference evidence="2" key="1">
    <citation type="journal article" date="2010" name="Stand. Genomic Sci.">
        <title>Complete genome sequence of 'Thermobaculum terrenum' type strain (YNP1).</title>
        <authorList>
            <person name="Kiss H."/>
            <person name="Cleland D."/>
            <person name="Lapidus A."/>
            <person name="Lucas S."/>
            <person name="Glavina Del Rio T."/>
            <person name="Nolan M."/>
            <person name="Tice H."/>
            <person name="Han C."/>
            <person name="Goodwin L."/>
            <person name="Pitluck S."/>
            <person name="Liolios K."/>
            <person name="Ivanova N."/>
            <person name="Mavromatis K."/>
            <person name="Ovchinnikova G."/>
            <person name="Pati A."/>
            <person name="Chen A."/>
            <person name="Palaniappan K."/>
            <person name="Land M."/>
            <person name="Hauser L."/>
            <person name="Chang Y."/>
            <person name="Jeffries C."/>
            <person name="Lu M."/>
            <person name="Brettin T."/>
            <person name="Detter J."/>
            <person name="Goker M."/>
            <person name="Tindall B."/>
            <person name="Beck B."/>
            <person name="McDermott T."/>
            <person name="Woyke T."/>
            <person name="Bristow J."/>
            <person name="Eisen J."/>
            <person name="Markowitz V."/>
            <person name="Hugenholtz P."/>
            <person name="Kyrpides N."/>
            <person name="Klenk H."/>
            <person name="Cheng J."/>
        </authorList>
    </citation>
    <scope>NUCLEOTIDE SEQUENCE [LARGE SCALE GENOMIC DNA]</scope>
    <source>
        <strain evidence="2">ATCC BAA-798 / YNP1</strain>
    </source>
</reference>
<dbReference type="STRING" id="525904.Tter_0029"/>
<protein>
    <submittedName>
        <fullName evidence="1">Uncharacterized protein</fullName>
    </submittedName>
</protein>
<name>D1CDE6_THET1</name>
<dbReference type="RefSeq" id="WP_012873987.1">
    <property type="nucleotide sequence ID" value="NC_013525.1"/>
</dbReference>
<dbReference type="KEGG" id="ttr:Tter_0029"/>
<dbReference type="HOGENOM" id="CLU_2811077_0_0_0"/>
<dbReference type="AlphaFoldDB" id="D1CDE6"/>
<dbReference type="EMBL" id="CP001825">
    <property type="protein sequence ID" value="ACZ40952.1"/>
    <property type="molecule type" value="Genomic_DNA"/>
</dbReference>
<gene>
    <name evidence="1" type="ordered locus">Tter_0029</name>
</gene>